<dbReference type="AlphaFoldDB" id="A0A5B9PD80"/>
<dbReference type="STRING" id="980251.GCA_001642875_04017"/>
<accession>A0A5B9PD80</accession>
<evidence type="ECO:0000313" key="2">
    <source>
        <dbReference type="Proteomes" id="UP000322214"/>
    </source>
</evidence>
<keyword evidence="2" id="KW-1185">Reference proteome</keyword>
<dbReference type="KEGG" id="mff:MFFC18_29420"/>
<protein>
    <submittedName>
        <fullName evidence="1">Uncharacterized protein</fullName>
    </submittedName>
</protein>
<organism evidence="1 2">
    <name type="scientific">Mariniblastus fucicola</name>
    <dbReference type="NCBI Taxonomy" id="980251"/>
    <lineage>
        <taxon>Bacteria</taxon>
        <taxon>Pseudomonadati</taxon>
        <taxon>Planctomycetota</taxon>
        <taxon>Planctomycetia</taxon>
        <taxon>Pirellulales</taxon>
        <taxon>Pirellulaceae</taxon>
        <taxon>Mariniblastus</taxon>
    </lineage>
</organism>
<dbReference type="EMBL" id="CP042912">
    <property type="protein sequence ID" value="QEG23050.1"/>
    <property type="molecule type" value="Genomic_DNA"/>
</dbReference>
<name>A0A5B9PD80_9BACT</name>
<proteinExistence type="predicted"/>
<reference evidence="1 2" key="1">
    <citation type="submission" date="2019-08" db="EMBL/GenBank/DDBJ databases">
        <title>Deep-cultivation of Planctomycetes and their phenomic and genomic characterization uncovers novel biology.</title>
        <authorList>
            <person name="Wiegand S."/>
            <person name="Jogler M."/>
            <person name="Boedeker C."/>
            <person name="Pinto D."/>
            <person name="Vollmers J."/>
            <person name="Rivas-Marin E."/>
            <person name="Kohn T."/>
            <person name="Peeters S.H."/>
            <person name="Heuer A."/>
            <person name="Rast P."/>
            <person name="Oberbeckmann S."/>
            <person name="Bunk B."/>
            <person name="Jeske O."/>
            <person name="Meyerdierks A."/>
            <person name="Storesund J.E."/>
            <person name="Kallscheuer N."/>
            <person name="Luecker S."/>
            <person name="Lage O.M."/>
            <person name="Pohl T."/>
            <person name="Merkel B.J."/>
            <person name="Hornburger P."/>
            <person name="Mueller R.-W."/>
            <person name="Bruemmer F."/>
            <person name="Labrenz M."/>
            <person name="Spormann A.M."/>
            <person name="Op den Camp H."/>
            <person name="Overmann J."/>
            <person name="Amann R."/>
            <person name="Jetten M.S.M."/>
            <person name="Mascher T."/>
            <person name="Medema M.H."/>
            <person name="Devos D.P."/>
            <person name="Kaster A.-K."/>
            <person name="Ovreas L."/>
            <person name="Rohde M."/>
            <person name="Galperin M.Y."/>
            <person name="Jogler C."/>
        </authorList>
    </citation>
    <scope>NUCLEOTIDE SEQUENCE [LARGE SCALE GENOMIC DNA]</scope>
    <source>
        <strain evidence="1 2">FC18</strain>
    </source>
</reference>
<gene>
    <name evidence="1" type="ORF">MFFC18_29420</name>
</gene>
<dbReference type="RefSeq" id="WP_075086022.1">
    <property type="nucleotide sequence ID" value="NZ_CP042912.1"/>
</dbReference>
<evidence type="ECO:0000313" key="1">
    <source>
        <dbReference type="EMBL" id="QEG23050.1"/>
    </source>
</evidence>
<sequence>MSVSISRNVLFTVVMLTQLLVGETADAQQKWELPGFDPPPREVVEEDAVYAVYFAAPAQTGYMVVNERGSERGPYESWEAAQEAGMEQWWILFDIEEVQLPQTWYYWQTFEDRHDAEAEVAWFRRIGFDAKITTIWNLRLRPGSIDQADWTP</sequence>
<dbReference type="Proteomes" id="UP000322214">
    <property type="component" value="Chromosome"/>
</dbReference>